<name>A0A667ZPD7_9TELE</name>
<evidence type="ECO:0000259" key="8">
    <source>
        <dbReference type="PROSITE" id="PS51228"/>
    </source>
</evidence>
<dbReference type="GO" id="GO:0006631">
    <property type="term" value="P:fatty acid metabolic process"/>
    <property type="evidence" value="ECO:0007669"/>
    <property type="project" value="TreeGrafter"/>
</dbReference>
<dbReference type="InterPro" id="IPR000582">
    <property type="entry name" value="Acyl-CoA-binding_protein"/>
</dbReference>
<keyword evidence="6" id="KW-0446">Lipid-binding</keyword>
<reference evidence="9" key="2">
    <citation type="submission" date="2025-08" db="UniProtKB">
        <authorList>
            <consortium name="Ensembl"/>
        </authorList>
    </citation>
    <scope>IDENTIFICATION</scope>
</reference>
<organism evidence="9 10">
    <name type="scientific">Myripristis murdjan</name>
    <name type="common">pinecone soldierfish</name>
    <dbReference type="NCBI Taxonomy" id="586833"/>
    <lineage>
        <taxon>Eukaryota</taxon>
        <taxon>Metazoa</taxon>
        <taxon>Chordata</taxon>
        <taxon>Craniata</taxon>
        <taxon>Vertebrata</taxon>
        <taxon>Euteleostomi</taxon>
        <taxon>Actinopterygii</taxon>
        <taxon>Neopterygii</taxon>
        <taxon>Teleostei</taxon>
        <taxon>Neoteleostei</taxon>
        <taxon>Acanthomorphata</taxon>
        <taxon>Holocentriformes</taxon>
        <taxon>Holocentridae</taxon>
        <taxon>Myripristis</taxon>
    </lineage>
</organism>
<evidence type="ECO:0000256" key="2">
    <source>
        <dbReference type="ARBA" id="ARBA00022448"/>
    </source>
</evidence>
<dbReference type="PANTHER" id="PTHR23310:SF6">
    <property type="entry name" value="ACYL-COA-BINDING DOMAIN-CONTAINING PROTEIN 5"/>
    <property type="match status" value="1"/>
</dbReference>
<keyword evidence="4" id="KW-1133">Transmembrane helix</keyword>
<accession>A0A667ZPD7</accession>
<reference evidence="9" key="3">
    <citation type="submission" date="2025-09" db="UniProtKB">
        <authorList>
            <consortium name="Ensembl"/>
        </authorList>
    </citation>
    <scope>IDENTIFICATION</scope>
</reference>
<comment type="subcellular location">
    <subcellularLocation>
        <location evidence="1">Membrane</location>
        <topology evidence="1">Single-pass membrane protein</topology>
    </subcellularLocation>
</comment>
<keyword evidence="7" id="KW-0472">Membrane</keyword>
<dbReference type="SUPFAM" id="SSF47027">
    <property type="entry name" value="Acyl-CoA binding protein"/>
    <property type="match status" value="1"/>
</dbReference>
<keyword evidence="3" id="KW-0812">Transmembrane</keyword>
<dbReference type="InterPro" id="IPR035984">
    <property type="entry name" value="Acyl-CoA-binding_sf"/>
</dbReference>
<proteinExistence type="predicted"/>
<evidence type="ECO:0000313" key="9">
    <source>
        <dbReference type="Ensembl" id="ENSMMDP00005034701.1"/>
    </source>
</evidence>
<evidence type="ECO:0000256" key="6">
    <source>
        <dbReference type="ARBA" id="ARBA00023121"/>
    </source>
</evidence>
<dbReference type="AlphaFoldDB" id="A0A667ZPD7"/>
<dbReference type="GeneTree" id="ENSGT00940000156350"/>
<dbReference type="PRINTS" id="PR00689">
    <property type="entry name" value="ACOABINDINGP"/>
</dbReference>
<reference evidence="9" key="1">
    <citation type="submission" date="2019-06" db="EMBL/GenBank/DDBJ databases">
        <authorList>
            <consortium name="Wellcome Sanger Institute Data Sharing"/>
        </authorList>
    </citation>
    <scope>NUCLEOTIDE SEQUENCE [LARGE SCALE GENOMIC DNA]</scope>
</reference>
<dbReference type="Pfam" id="PF00887">
    <property type="entry name" value="ACBP"/>
    <property type="match status" value="1"/>
</dbReference>
<keyword evidence="10" id="KW-1185">Reference proteome</keyword>
<keyword evidence="5" id="KW-0175">Coiled coil</keyword>
<dbReference type="Ensembl" id="ENSMMDT00005035465.1">
    <property type="protein sequence ID" value="ENSMMDP00005034701.1"/>
    <property type="gene ID" value="ENSMMDG00005016316.1"/>
</dbReference>
<protein>
    <recommendedName>
        <fullName evidence="8">ACB domain-containing protein</fullName>
    </recommendedName>
</protein>
<dbReference type="PANTHER" id="PTHR23310">
    <property type="entry name" value="ACYL-COA-BINDING PROTEIN, ACBP"/>
    <property type="match status" value="1"/>
</dbReference>
<evidence type="ECO:0000256" key="5">
    <source>
        <dbReference type="ARBA" id="ARBA00023054"/>
    </source>
</evidence>
<dbReference type="InterPro" id="IPR022408">
    <property type="entry name" value="Acyl-CoA-binding_prot_CS"/>
</dbReference>
<dbReference type="PROSITE" id="PS51228">
    <property type="entry name" value="ACB_2"/>
    <property type="match status" value="1"/>
</dbReference>
<evidence type="ECO:0000313" key="10">
    <source>
        <dbReference type="Proteomes" id="UP000472263"/>
    </source>
</evidence>
<evidence type="ECO:0000256" key="4">
    <source>
        <dbReference type="ARBA" id="ARBA00022989"/>
    </source>
</evidence>
<dbReference type="GO" id="GO:0005777">
    <property type="term" value="C:peroxisome"/>
    <property type="evidence" value="ECO:0007669"/>
    <property type="project" value="TreeGrafter"/>
</dbReference>
<dbReference type="GO" id="GO:0016020">
    <property type="term" value="C:membrane"/>
    <property type="evidence" value="ECO:0007669"/>
    <property type="project" value="UniProtKB-SubCell"/>
</dbReference>
<dbReference type="GO" id="GO:0000062">
    <property type="term" value="F:fatty-acyl-CoA binding"/>
    <property type="evidence" value="ECO:0007669"/>
    <property type="project" value="InterPro"/>
</dbReference>
<dbReference type="PROSITE" id="PS00880">
    <property type="entry name" value="ACB_1"/>
    <property type="match status" value="1"/>
</dbReference>
<feature type="domain" description="ACB" evidence="8">
    <location>
        <begin position="1"/>
        <end position="95"/>
    </location>
</feature>
<evidence type="ECO:0000256" key="1">
    <source>
        <dbReference type="ARBA" id="ARBA00004167"/>
    </source>
</evidence>
<keyword evidence="2" id="KW-0813">Transport</keyword>
<dbReference type="Gene3D" id="1.20.80.10">
    <property type="match status" value="1"/>
</dbReference>
<sequence length="95" mass="10805">MHISRASLSNDYCSSVLSPNIPGPFQPSDEMMLMFYSYYKQATLGPCNIPRPAGFWDSRGKAKWDAWNSLGNMTKEEAMMNYVDDIQLVSPFNKN</sequence>
<dbReference type="InterPro" id="IPR014352">
    <property type="entry name" value="FERM/acyl-CoA-bd_prot_sf"/>
</dbReference>
<dbReference type="Proteomes" id="UP000472263">
    <property type="component" value="Chromosome 17"/>
</dbReference>
<evidence type="ECO:0000256" key="7">
    <source>
        <dbReference type="ARBA" id="ARBA00023136"/>
    </source>
</evidence>
<evidence type="ECO:0000256" key="3">
    <source>
        <dbReference type="ARBA" id="ARBA00022692"/>
    </source>
</evidence>
<dbReference type="InParanoid" id="A0A667ZPD7"/>